<proteinExistence type="predicted"/>
<evidence type="ECO:0000313" key="2">
    <source>
        <dbReference type="Proteomes" id="UP000799538"/>
    </source>
</evidence>
<protein>
    <submittedName>
        <fullName evidence="1">Uncharacterized protein</fullName>
    </submittedName>
</protein>
<dbReference type="Proteomes" id="UP000799538">
    <property type="component" value="Unassembled WGS sequence"/>
</dbReference>
<dbReference type="InterPro" id="IPR046670">
    <property type="entry name" value="DUF6540"/>
</dbReference>
<sequence length="140" mass="16143">PAKRYHEAIFVEENSETLDGTMFHVTGDVISSKGMYYQERWTTNPRNDRFFHRLTPLGWVDKTDYDSGRIGEVLKALPTPPKQQGLDFWAKKEEGQPTPMIWTKENGEPYAPGEERRPVFKCNEWLSQCALPALREAGLI</sequence>
<dbReference type="AlphaFoldDB" id="A0A6A6G3S3"/>
<dbReference type="Pfam" id="PF20174">
    <property type="entry name" value="DUF6540"/>
    <property type="match status" value="1"/>
</dbReference>
<feature type="non-terminal residue" evidence="1">
    <location>
        <position position="140"/>
    </location>
</feature>
<keyword evidence="2" id="KW-1185">Reference proteome</keyword>
<reference evidence="2" key="1">
    <citation type="journal article" date="2020" name="Stud. Mycol.">
        <title>101 Dothideomycetes genomes: A test case for predicting lifestyles and emergence of pathogens.</title>
        <authorList>
            <person name="Haridas S."/>
            <person name="Albert R."/>
            <person name="Binder M."/>
            <person name="Bloem J."/>
            <person name="LaButti K."/>
            <person name="Salamov A."/>
            <person name="Andreopoulos B."/>
            <person name="Baker S."/>
            <person name="Barry K."/>
            <person name="Bills G."/>
            <person name="Bluhm B."/>
            <person name="Cannon C."/>
            <person name="Castanera R."/>
            <person name="Culley D."/>
            <person name="Daum C."/>
            <person name="Ezra D."/>
            <person name="Gonzalez J."/>
            <person name="Henrissat B."/>
            <person name="Kuo A."/>
            <person name="Liang C."/>
            <person name="Lipzen A."/>
            <person name="Lutzoni F."/>
            <person name="Magnuson J."/>
            <person name="Mondo S."/>
            <person name="Nolan M."/>
            <person name="Ohm R."/>
            <person name="Pangilinan J."/>
            <person name="Park H.-J."/>
            <person name="Ramirez L."/>
            <person name="Alfaro M."/>
            <person name="Sun H."/>
            <person name="Tritt A."/>
            <person name="Yoshinaga Y."/>
            <person name="Zwiers L.-H."/>
            <person name="Turgeon B."/>
            <person name="Goodwin S."/>
            <person name="Spatafora J."/>
            <person name="Crous P."/>
            <person name="Grigoriev I."/>
        </authorList>
    </citation>
    <scope>NUCLEOTIDE SEQUENCE [LARGE SCALE GENOMIC DNA]</scope>
    <source>
        <strain evidence="2">CECT 20119</strain>
    </source>
</reference>
<accession>A0A6A6G3S3</accession>
<gene>
    <name evidence="1" type="ORF">BDZ85DRAFT_180444</name>
</gene>
<feature type="non-terminal residue" evidence="1">
    <location>
        <position position="1"/>
    </location>
</feature>
<organism evidence="1 2">
    <name type="scientific">Elsinoe ampelina</name>
    <dbReference type="NCBI Taxonomy" id="302913"/>
    <lineage>
        <taxon>Eukaryota</taxon>
        <taxon>Fungi</taxon>
        <taxon>Dikarya</taxon>
        <taxon>Ascomycota</taxon>
        <taxon>Pezizomycotina</taxon>
        <taxon>Dothideomycetes</taxon>
        <taxon>Dothideomycetidae</taxon>
        <taxon>Myriangiales</taxon>
        <taxon>Elsinoaceae</taxon>
        <taxon>Elsinoe</taxon>
    </lineage>
</organism>
<dbReference type="EMBL" id="ML992512">
    <property type="protein sequence ID" value="KAF2220391.1"/>
    <property type="molecule type" value="Genomic_DNA"/>
</dbReference>
<evidence type="ECO:0000313" key="1">
    <source>
        <dbReference type="EMBL" id="KAF2220391.1"/>
    </source>
</evidence>
<name>A0A6A6G3S3_9PEZI</name>
<dbReference type="OrthoDB" id="4135672at2759"/>